<protein>
    <recommendedName>
        <fullName evidence="3">F-box domain-containing protein</fullName>
    </recommendedName>
</protein>
<evidence type="ECO:0000313" key="1">
    <source>
        <dbReference type="EMBL" id="THV75449.1"/>
    </source>
</evidence>
<reference evidence="1 2" key="1">
    <citation type="submission" date="2018-10" db="EMBL/GenBank/DDBJ databases">
        <title>Fifty Aureobasidium pullulans genomes reveal a recombining polyextremotolerant generalist.</title>
        <authorList>
            <person name="Gostincar C."/>
            <person name="Turk M."/>
            <person name="Zajc J."/>
            <person name="Gunde-Cimerman N."/>
        </authorList>
    </citation>
    <scope>NUCLEOTIDE SEQUENCE [LARGE SCALE GENOMIC DNA]</scope>
    <source>
        <strain evidence="1 2">EXF-11900</strain>
    </source>
</reference>
<accession>A0A4S8SWV0</accession>
<dbReference type="EMBL" id="QZAF01000038">
    <property type="protein sequence ID" value="THV75449.1"/>
    <property type="molecule type" value="Genomic_DNA"/>
</dbReference>
<gene>
    <name evidence="1" type="ORF">D6D28_01817</name>
</gene>
<sequence length="107" mass="12154">MATTIKTSSFLIELPQELKDMIYDYVFSIDYAKLLGDSATSLPHPLMRTSKQLRAEARVPFIRALARSSILYIGCDLKQPTNIGCYFLESSKRRRYQQAASRGAFVL</sequence>
<evidence type="ECO:0000313" key="2">
    <source>
        <dbReference type="Proteomes" id="UP000304951"/>
    </source>
</evidence>
<organism evidence="1 2">
    <name type="scientific">Aureobasidium pullulans</name>
    <name type="common">Black yeast</name>
    <name type="synonym">Pullularia pullulans</name>
    <dbReference type="NCBI Taxonomy" id="5580"/>
    <lineage>
        <taxon>Eukaryota</taxon>
        <taxon>Fungi</taxon>
        <taxon>Dikarya</taxon>
        <taxon>Ascomycota</taxon>
        <taxon>Pezizomycotina</taxon>
        <taxon>Dothideomycetes</taxon>
        <taxon>Dothideomycetidae</taxon>
        <taxon>Dothideales</taxon>
        <taxon>Saccotheciaceae</taxon>
        <taxon>Aureobasidium</taxon>
    </lineage>
</organism>
<proteinExistence type="predicted"/>
<dbReference type="Proteomes" id="UP000304951">
    <property type="component" value="Unassembled WGS sequence"/>
</dbReference>
<dbReference type="AlphaFoldDB" id="A0A4S8SWV0"/>
<evidence type="ECO:0008006" key="3">
    <source>
        <dbReference type="Google" id="ProtNLM"/>
    </source>
</evidence>
<comment type="caution">
    <text evidence="1">The sequence shown here is derived from an EMBL/GenBank/DDBJ whole genome shotgun (WGS) entry which is preliminary data.</text>
</comment>
<name>A0A4S8SWV0_AURPU</name>